<dbReference type="AlphaFoldDB" id="A0A930VDD3"/>
<sequence>MGDVIRLADGGLMPVLEYVQRELTEVLTTKPTVVVLDLSAQVTVGATAMAALLWVKHVCSTRAIPVVLDSPSNAWIDVLRRADLLERASSEDTMGEAAFAVMWPPLARASQCGTR</sequence>
<evidence type="ECO:0000259" key="1">
    <source>
        <dbReference type="Pfam" id="PF01740"/>
    </source>
</evidence>
<dbReference type="SUPFAM" id="SSF52091">
    <property type="entry name" value="SpoIIaa-like"/>
    <property type="match status" value="1"/>
</dbReference>
<feature type="domain" description="STAS" evidence="1">
    <location>
        <begin position="17"/>
        <end position="94"/>
    </location>
</feature>
<dbReference type="Pfam" id="PF01740">
    <property type="entry name" value="STAS"/>
    <property type="match status" value="1"/>
</dbReference>
<gene>
    <name evidence="2" type="ORF">ISU07_14895</name>
</gene>
<organism evidence="2 3">
    <name type="scientific">Nocardioides islandensis</name>
    <dbReference type="NCBI Taxonomy" id="433663"/>
    <lineage>
        <taxon>Bacteria</taxon>
        <taxon>Bacillati</taxon>
        <taxon>Actinomycetota</taxon>
        <taxon>Actinomycetes</taxon>
        <taxon>Propionibacteriales</taxon>
        <taxon>Nocardioidaceae</taxon>
        <taxon>Nocardioides</taxon>
    </lineage>
</organism>
<evidence type="ECO:0000313" key="3">
    <source>
        <dbReference type="Proteomes" id="UP000640489"/>
    </source>
</evidence>
<protein>
    <submittedName>
        <fullName evidence="2">STAS domain-containing protein</fullName>
    </submittedName>
</protein>
<name>A0A930VDD3_9ACTN</name>
<keyword evidence="3" id="KW-1185">Reference proteome</keyword>
<dbReference type="EMBL" id="JADKPN010000009">
    <property type="protein sequence ID" value="MBF4764418.1"/>
    <property type="molecule type" value="Genomic_DNA"/>
</dbReference>
<reference evidence="2" key="1">
    <citation type="submission" date="2020-11" db="EMBL/GenBank/DDBJ databases">
        <title>Nocardioides sp. nov., isolated from Soil of Cynanchum wilfordii Hemsley rhizosphere.</title>
        <authorList>
            <person name="Lee J.-S."/>
            <person name="Suh M.K."/>
            <person name="Kim J.-S."/>
        </authorList>
    </citation>
    <scope>NUCLEOTIDE SEQUENCE</scope>
    <source>
        <strain evidence="2">KCTC 19275</strain>
    </source>
</reference>
<dbReference type="RefSeq" id="WP_194707608.1">
    <property type="nucleotide sequence ID" value="NZ_JADKPN010000009.1"/>
</dbReference>
<comment type="caution">
    <text evidence="2">The sequence shown here is derived from an EMBL/GenBank/DDBJ whole genome shotgun (WGS) entry which is preliminary data.</text>
</comment>
<dbReference type="InterPro" id="IPR036513">
    <property type="entry name" value="STAS_dom_sf"/>
</dbReference>
<dbReference type="InterPro" id="IPR002645">
    <property type="entry name" value="STAS_dom"/>
</dbReference>
<dbReference type="Proteomes" id="UP000640489">
    <property type="component" value="Unassembled WGS sequence"/>
</dbReference>
<evidence type="ECO:0000313" key="2">
    <source>
        <dbReference type="EMBL" id="MBF4764418.1"/>
    </source>
</evidence>
<accession>A0A930VDD3</accession>
<proteinExistence type="predicted"/>
<dbReference type="Gene3D" id="3.30.750.24">
    <property type="entry name" value="STAS domain"/>
    <property type="match status" value="1"/>
</dbReference>